<keyword evidence="4 7" id="KW-0808">Transferase</keyword>
<comment type="subcellular location">
    <subcellularLocation>
        <location evidence="1">Cell inner membrane</location>
    </subcellularLocation>
</comment>
<accession>A0A556QP06</accession>
<dbReference type="AlphaFoldDB" id="A0A556QP06"/>
<keyword evidence="5" id="KW-0472">Membrane</keyword>
<evidence type="ECO:0000256" key="1">
    <source>
        <dbReference type="ARBA" id="ARBA00004533"/>
    </source>
</evidence>
<name>A0A556QP06_9BACT</name>
<dbReference type="GO" id="GO:0009247">
    <property type="term" value="P:glycolipid biosynthetic process"/>
    <property type="evidence" value="ECO:0007669"/>
    <property type="project" value="UniProtKB-ARBA"/>
</dbReference>
<proteinExistence type="predicted"/>
<evidence type="ECO:0000256" key="2">
    <source>
        <dbReference type="ARBA" id="ARBA00022475"/>
    </source>
</evidence>
<protein>
    <submittedName>
        <fullName evidence="7">Lipid A biosynthesis acyltransferase</fullName>
    </submittedName>
</protein>
<dbReference type="PANTHER" id="PTHR30606:SF10">
    <property type="entry name" value="PHOSPHATIDYLINOSITOL MANNOSIDE ACYLTRANSFERASE"/>
    <property type="match status" value="1"/>
</dbReference>
<dbReference type="EMBL" id="VMBG01000001">
    <property type="protein sequence ID" value="TSJ78332.1"/>
    <property type="molecule type" value="Genomic_DNA"/>
</dbReference>
<reference evidence="7 8" key="1">
    <citation type="submission" date="2019-07" db="EMBL/GenBank/DDBJ databases">
        <title>Description of 53C-WASEF.</title>
        <authorList>
            <person name="Pitt A."/>
            <person name="Hahn M.W."/>
        </authorList>
    </citation>
    <scope>NUCLEOTIDE SEQUENCE [LARGE SCALE GENOMIC DNA]</scope>
    <source>
        <strain evidence="7 8">53C-WASEF</strain>
    </source>
</reference>
<evidence type="ECO:0000256" key="5">
    <source>
        <dbReference type="ARBA" id="ARBA00023136"/>
    </source>
</evidence>
<evidence type="ECO:0000313" key="7">
    <source>
        <dbReference type="EMBL" id="TSJ78332.1"/>
    </source>
</evidence>
<dbReference type="CDD" id="cd07984">
    <property type="entry name" value="LPLAT_LABLAT-like"/>
    <property type="match status" value="1"/>
</dbReference>
<evidence type="ECO:0000313" key="8">
    <source>
        <dbReference type="Proteomes" id="UP000315648"/>
    </source>
</evidence>
<keyword evidence="2" id="KW-1003">Cell membrane</keyword>
<dbReference type="PANTHER" id="PTHR30606">
    <property type="entry name" value="LIPID A BIOSYNTHESIS LAUROYL ACYLTRANSFERASE"/>
    <property type="match status" value="1"/>
</dbReference>
<keyword evidence="3" id="KW-0997">Cell inner membrane</keyword>
<dbReference type="InterPro" id="IPR004960">
    <property type="entry name" value="LipA_acyltrans"/>
</dbReference>
<evidence type="ECO:0000256" key="6">
    <source>
        <dbReference type="ARBA" id="ARBA00023315"/>
    </source>
</evidence>
<sequence length="420" mass="46024">MSNPSPSFARRCKWRLEWLVYLALETITGLFTARRAALLGARLGAVAGRLSKRHRRTVNRNLRIAFAGEKSRDEITALADEVFRRSGANLIASLRTATLSEARLNKAVDNENPEVMHAAMAAGRGVVVLLAHMGNWEALAQKFPQILPPGKAATMYRPLNNPVMDARVVATRKRTGLVPFAKGVNPMMLASYLRDGGCLGIISDQRAIGIGETVPFFGRMTVCTPLPAILARRTGAQVVAMSVKTTVPGKWSIKLHKLEGEPTTANCMRLLEVVMRESPADVFWLQDRWKVSRHQPQFVPGKTPRGSTGEQLIAPKKRRCLVWLDRDAAPVPALLSIEPDDLAFEYCVPAGTARPTWIAPDALVHTRPENSGKPTEAWTECLREIDASAALPLDFVYAPNFGKELGKAGREAGVVVTTQP</sequence>
<dbReference type="GO" id="GO:0005886">
    <property type="term" value="C:plasma membrane"/>
    <property type="evidence" value="ECO:0007669"/>
    <property type="project" value="UniProtKB-SubCell"/>
</dbReference>
<evidence type="ECO:0000256" key="3">
    <source>
        <dbReference type="ARBA" id="ARBA00022519"/>
    </source>
</evidence>
<organism evidence="7 8">
    <name type="scientific">Rariglobus hedericola</name>
    <dbReference type="NCBI Taxonomy" id="2597822"/>
    <lineage>
        <taxon>Bacteria</taxon>
        <taxon>Pseudomonadati</taxon>
        <taxon>Verrucomicrobiota</taxon>
        <taxon>Opitutia</taxon>
        <taxon>Opitutales</taxon>
        <taxon>Opitutaceae</taxon>
        <taxon>Rariglobus</taxon>
    </lineage>
</organism>
<dbReference type="Proteomes" id="UP000315648">
    <property type="component" value="Unassembled WGS sequence"/>
</dbReference>
<dbReference type="OrthoDB" id="9797795at2"/>
<gene>
    <name evidence="7" type="ORF">FPL22_03225</name>
</gene>
<dbReference type="Pfam" id="PF03279">
    <property type="entry name" value="Lip_A_acyltrans"/>
    <property type="match status" value="1"/>
</dbReference>
<evidence type="ECO:0000256" key="4">
    <source>
        <dbReference type="ARBA" id="ARBA00022679"/>
    </source>
</evidence>
<keyword evidence="6 7" id="KW-0012">Acyltransferase</keyword>
<dbReference type="RefSeq" id="WP_144228673.1">
    <property type="nucleotide sequence ID" value="NZ_CBCRVV010000003.1"/>
</dbReference>
<dbReference type="GO" id="GO:0016746">
    <property type="term" value="F:acyltransferase activity"/>
    <property type="evidence" value="ECO:0007669"/>
    <property type="project" value="UniProtKB-KW"/>
</dbReference>
<keyword evidence="8" id="KW-1185">Reference proteome</keyword>
<comment type="caution">
    <text evidence="7">The sequence shown here is derived from an EMBL/GenBank/DDBJ whole genome shotgun (WGS) entry which is preliminary data.</text>
</comment>